<evidence type="ECO:0000259" key="1">
    <source>
        <dbReference type="PROSITE" id="PS51186"/>
    </source>
</evidence>
<reference evidence="3" key="1">
    <citation type="submission" date="2015-08" db="EMBL/GenBank/DDBJ databases">
        <title>Complete Genome Sequence of Azospirillum thiophilum BV-S.</title>
        <authorList>
            <person name="Fomenkov A."/>
            <person name="Vincze T."/>
            <person name="Grabovich M."/>
            <person name="Dubinina G."/>
            <person name="Orlova M."/>
            <person name="Belousova E."/>
            <person name="Roberts R.J."/>
        </authorList>
    </citation>
    <scope>NUCLEOTIDE SEQUENCE [LARGE SCALE GENOMIC DNA]</scope>
    <source>
        <strain evidence="3">BV-S</strain>
    </source>
</reference>
<dbReference type="InterPro" id="IPR016181">
    <property type="entry name" value="Acyl_CoA_acyltransferase"/>
</dbReference>
<dbReference type="PROSITE" id="PS51186">
    <property type="entry name" value="GNAT"/>
    <property type="match status" value="1"/>
</dbReference>
<dbReference type="SUPFAM" id="SSF55729">
    <property type="entry name" value="Acyl-CoA N-acyltransferases (Nat)"/>
    <property type="match status" value="1"/>
</dbReference>
<organism evidence="2 3">
    <name type="scientific">Azospirillum thiophilum</name>
    <dbReference type="NCBI Taxonomy" id="528244"/>
    <lineage>
        <taxon>Bacteria</taxon>
        <taxon>Pseudomonadati</taxon>
        <taxon>Pseudomonadota</taxon>
        <taxon>Alphaproteobacteria</taxon>
        <taxon>Rhodospirillales</taxon>
        <taxon>Azospirillaceae</taxon>
        <taxon>Azospirillum</taxon>
    </lineage>
</organism>
<keyword evidence="3" id="KW-1185">Reference proteome</keyword>
<feature type="domain" description="N-acetyltransferase" evidence="1">
    <location>
        <begin position="18"/>
        <end position="194"/>
    </location>
</feature>
<dbReference type="AlphaFoldDB" id="A0AAC8VUL3"/>
<dbReference type="KEGG" id="ati:AL072_00055"/>
<reference evidence="2 3" key="2">
    <citation type="journal article" date="2016" name="Genome Announc.">
        <title>Complete Genome Sequence of a Strain of Azospirillum thiophilum Isolated from a Sulfide Spring.</title>
        <authorList>
            <person name="Fomenkov A."/>
            <person name="Vincze T."/>
            <person name="Grabovich M."/>
            <person name="Anton B.P."/>
            <person name="Dubinina G."/>
            <person name="Orlova M."/>
            <person name="Belousova E."/>
            <person name="Roberts R.J."/>
        </authorList>
    </citation>
    <scope>NUCLEOTIDE SEQUENCE [LARGE SCALE GENOMIC DNA]</scope>
    <source>
        <strain evidence="2 3">BV-S</strain>
    </source>
</reference>
<dbReference type="InterPro" id="IPR000182">
    <property type="entry name" value="GNAT_dom"/>
</dbReference>
<gene>
    <name evidence="2" type="ORF">AL072_00055</name>
</gene>
<evidence type="ECO:0000313" key="2">
    <source>
        <dbReference type="EMBL" id="ALG69588.1"/>
    </source>
</evidence>
<proteinExistence type="predicted"/>
<protein>
    <submittedName>
        <fullName evidence="2">GCN5 family acetyltransferase</fullName>
    </submittedName>
</protein>
<dbReference type="RefSeq" id="WP_045582027.1">
    <property type="nucleotide sequence ID" value="NZ_CP012401.1"/>
</dbReference>
<dbReference type="EMBL" id="CP012401">
    <property type="protein sequence ID" value="ALG69588.1"/>
    <property type="molecule type" value="Genomic_DNA"/>
</dbReference>
<dbReference type="Proteomes" id="UP000069935">
    <property type="component" value="Chromosome 1"/>
</dbReference>
<dbReference type="Pfam" id="PF13508">
    <property type="entry name" value="Acetyltransf_7"/>
    <property type="match status" value="1"/>
</dbReference>
<sequence>MSRGIPEQTPEGSGNGGIRLERLTALPDRGAALKEFEEIFFASTTRTEFGSEAERAAFLDVWTGWFVTEAPRDVWLAVSGDGLILGYLTGCKDSAGSVALARRIPKYEVFADHFATYPAHFHINVRPGWRDHGLGRRLVDRFAEDCAADGLPGVHLVTAVFARNVGFYQRAGFSDACQRGPLLFLGRRLGHGLEALTSTAPLC</sequence>
<evidence type="ECO:0000313" key="3">
    <source>
        <dbReference type="Proteomes" id="UP000069935"/>
    </source>
</evidence>
<dbReference type="Gene3D" id="3.40.630.30">
    <property type="match status" value="1"/>
</dbReference>
<name>A0AAC8VUL3_9PROT</name>
<dbReference type="GO" id="GO:0016747">
    <property type="term" value="F:acyltransferase activity, transferring groups other than amino-acyl groups"/>
    <property type="evidence" value="ECO:0007669"/>
    <property type="project" value="InterPro"/>
</dbReference>
<accession>A0AAC8VUL3</accession>